<reference evidence="2" key="1">
    <citation type="journal article" date="2020" name="Stud. Mycol.">
        <title>101 Dothideomycetes genomes: a test case for predicting lifestyles and emergence of pathogens.</title>
        <authorList>
            <person name="Haridas S."/>
            <person name="Albert R."/>
            <person name="Binder M."/>
            <person name="Bloem J."/>
            <person name="Labutti K."/>
            <person name="Salamov A."/>
            <person name="Andreopoulos B."/>
            <person name="Baker S."/>
            <person name="Barry K."/>
            <person name="Bills G."/>
            <person name="Bluhm B."/>
            <person name="Cannon C."/>
            <person name="Castanera R."/>
            <person name="Culley D."/>
            <person name="Daum C."/>
            <person name="Ezra D."/>
            <person name="Gonzalez J."/>
            <person name="Henrissat B."/>
            <person name="Kuo A."/>
            <person name="Liang C."/>
            <person name="Lipzen A."/>
            <person name="Lutzoni F."/>
            <person name="Magnuson J."/>
            <person name="Mondo S."/>
            <person name="Nolan M."/>
            <person name="Ohm R."/>
            <person name="Pangilinan J."/>
            <person name="Park H.-J."/>
            <person name="Ramirez L."/>
            <person name="Alfaro M."/>
            <person name="Sun H."/>
            <person name="Tritt A."/>
            <person name="Yoshinaga Y."/>
            <person name="Zwiers L.-H."/>
            <person name="Turgeon B."/>
            <person name="Goodwin S."/>
            <person name="Spatafora J."/>
            <person name="Crous P."/>
            <person name="Grigoriev I."/>
        </authorList>
    </citation>
    <scope>NUCLEOTIDE SEQUENCE</scope>
    <source>
        <strain evidence="2">CBS 207.26</strain>
    </source>
</reference>
<dbReference type="AlphaFoldDB" id="A0A6A6DDE0"/>
<evidence type="ECO:0000313" key="2">
    <source>
        <dbReference type="EMBL" id="KAF2176392.1"/>
    </source>
</evidence>
<feature type="region of interest" description="Disordered" evidence="1">
    <location>
        <begin position="1"/>
        <end position="90"/>
    </location>
</feature>
<evidence type="ECO:0000313" key="3">
    <source>
        <dbReference type="Proteomes" id="UP000800200"/>
    </source>
</evidence>
<dbReference type="Gene3D" id="6.10.280.100">
    <property type="match status" value="1"/>
</dbReference>
<feature type="compositionally biased region" description="Basic and acidic residues" evidence="1">
    <location>
        <begin position="76"/>
        <end position="90"/>
    </location>
</feature>
<gene>
    <name evidence="2" type="ORF">K469DRAFT_32019</name>
</gene>
<organism evidence="2 3">
    <name type="scientific">Zopfia rhizophila CBS 207.26</name>
    <dbReference type="NCBI Taxonomy" id="1314779"/>
    <lineage>
        <taxon>Eukaryota</taxon>
        <taxon>Fungi</taxon>
        <taxon>Dikarya</taxon>
        <taxon>Ascomycota</taxon>
        <taxon>Pezizomycotina</taxon>
        <taxon>Dothideomycetes</taxon>
        <taxon>Dothideomycetes incertae sedis</taxon>
        <taxon>Zopfiaceae</taxon>
        <taxon>Zopfia</taxon>
    </lineage>
</organism>
<sequence length="90" mass="9795">MSDAGRKDFSDKLKEGVTPDSSKSTQTKVKETFTDTGDKIARGTQPDDQKSTGQEMSDKFSRSKDREVHGGTGESILDKTKNALGMGDKH</sequence>
<dbReference type="EMBL" id="ML994710">
    <property type="protein sequence ID" value="KAF2176392.1"/>
    <property type="molecule type" value="Genomic_DNA"/>
</dbReference>
<keyword evidence="3" id="KW-1185">Reference proteome</keyword>
<feature type="compositionally biased region" description="Basic and acidic residues" evidence="1">
    <location>
        <begin position="28"/>
        <end position="69"/>
    </location>
</feature>
<feature type="compositionally biased region" description="Basic and acidic residues" evidence="1">
    <location>
        <begin position="1"/>
        <end position="17"/>
    </location>
</feature>
<dbReference type="OrthoDB" id="2348401at2759"/>
<dbReference type="Proteomes" id="UP000800200">
    <property type="component" value="Unassembled WGS sequence"/>
</dbReference>
<dbReference type="Pfam" id="PF04119">
    <property type="entry name" value="HSP9_HSP12"/>
    <property type="match status" value="1"/>
</dbReference>
<accession>A0A6A6DDE0</accession>
<dbReference type="PIRSF" id="PIRSF002590">
    <property type="entry name" value="HSP9/HSP12_fun"/>
    <property type="match status" value="1"/>
</dbReference>
<proteinExistence type="predicted"/>
<keyword evidence="2" id="KW-0346">Stress response</keyword>
<protein>
    <submittedName>
        <fullName evidence="2">Putative chaperone/heat shock protein Hsp12</fullName>
    </submittedName>
</protein>
<dbReference type="InterPro" id="IPR007250">
    <property type="entry name" value="HSP9_HSP12"/>
</dbReference>
<evidence type="ECO:0000256" key="1">
    <source>
        <dbReference type="SAM" id="MobiDB-lite"/>
    </source>
</evidence>
<name>A0A6A6DDE0_9PEZI</name>